<dbReference type="EMBL" id="HE616742">
    <property type="protein sequence ID" value="CCE89910.1"/>
    <property type="molecule type" value="Genomic_DNA"/>
</dbReference>
<dbReference type="CDD" id="cd16905">
    <property type="entry name" value="YEATS_Taf14_like"/>
    <property type="match status" value="1"/>
</dbReference>
<dbReference type="HOGENOM" id="CLU_078004_0_0_1"/>
<sequence length="187" mass="21687">MEICLLDQNDNEIEANILSSCTYYLHPTFKDPIRQIAAPPFALEEEGWGQFDLKIICQFIENAGKFTIKHALLFGDDAYAMDYSIRVPYHIPKLRDRLASQFNLPHNAVQDYYEKQQDSVPSNWISSIPLLDEDAVTTIVQMIASHPAVQDEIFRHPRHEDFLMALYQLPNELLKDIGEYVRRQDTT</sequence>
<gene>
    <name evidence="4" type="primary">TDEL0A05780</name>
    <name evidence="4" type="ORF">TDEL_0A05780</name>
</gene>
<dbReference type="GO" id="GO:0004402">
    <property type="term" value="F:histone acetyltransferase activity"/>
    <property type="evidence" value="ECO:0007669"/>
    <property type="project" value="EnsemblFungi"/>
</dbReference>
<protein>
    <recommendedName>
        <fullName evidence="3">YEATS domain-containing protein</fullName>
    </recommendedName>
</protein>
<evidence type="ECO:0000256" key="1">
    <source>
        <dbReference type="ARBA" id="ARBA00023242"/>
    </source>
</evidence>
<dbReference type="Pfam" id="PF03366">
    <property type="entry name" value="YEATS"/>
    <property type="match status" value="1"/>
</dbReference>
<dbReference type="GO" id="GO:0033255">
    <property type="term" value="C:SAS acetyltransferase complex"/>
    <property type="evidence" value="ECO:0007669"/>
    <property type="project" value="EnsemblFungi"/>
</dbReference>
<dbReference type="PIRSF" id="PIRSF016551">
    <property type="entry name" value="SAS5/TFIID_14"/>
    <property type="match status" value="1"/>
</dbReference>
<comment type="subcellular location">
    <subcellularLocation>
        <location evidence="2">Nucleus</location>
    </subcellularLocation>
</comment>
<keyword evidence="5" id="KW-1185">Reference proteome</keyword>
<dbReference type="AlphaFoldDB" id="G8ZMR6"/>
<name>G8ZMR6_TORDE</name>
<reference evidence="4 5" key="1">
    <citation type="journal article" date="2011" name="Proc. Natl. Acad. Sci. U.S.A.">
        <title>Evolutionary erosion of yeast sex chromosomes by mating-type switching accidents.</title>
        <authorList>
            <person name="Gordon J.L."/>
            <person name="Armisen D."/>
            <person name="Proux-Wera E."/>
            <person name="Oheigeartaigh S.S."/>
            <person name="Byrne K.P."/>
            <person name="Wolfe K.H."/>
        </authorList>
    </citation>
    <scope>NUCLEOTIDE SEQUENCE [LARGE SCALE GENOMIC DNA]</scope>
    <source>
        <strain evidence="5">ATCC 10662 / CBS 1146 / NBRC 0425 / NCYC 2629 / NRRL Y-866</strain>
    </source>
</reference>
<feature type="domain" description="YEATS" evidence="3">
    <location>
        <begin position="1"/>
        <end position="101"/>
    </location>
</feature>
<dbReference type="InterPro" id="IPR016665">
    <property type="entry name" value="Sas5/TAF14"/>
</dbReference>
<dbReference type="InParanoid" id="G8ZMR6"/>
<evidence type="ECO:0000256" key="2">
    <source>
        <dbReference type="PROSITE-ProRule" id="PRU00376"/>
    </source>
</evidence>
<accession>G8ZMR6</accession>
<dbReference type="GO" id="GO:0000785">
    <property type="term" value="C:chromatin"/>
    <property type="evidence" value="ECO:0007669"/>
    <property type="project" value="EnsemblFungi"/>
</dbReference>
<dbReference type="InterPro" id="IPR055129">
    <property type="entry name" value="YEATS_dom"/>
</dbReference>
<evidence type="ECO:0000313" key="5">
    <source>
        <dbReference type="Proteomes" id="UP000005627"/>
    </source>
</evidence>
<evidence type="ECO:0000259" key="3">
    <source>
        <dbReference type="PROSITE" id="PS51037"/>
    </source>
</evidence>
<dbReference type="Gene3D" id="2.60.40.1970">
    <property type="entry name" value="YEATS domain"/>
    <property type="match status" value="1"/>
</dbReference>
<dbReference type="STRING" id="1076872.G8ZMR6"/>
<proteinExistence type="predicted"/>
<keyword evidence="1 2" id="KW-0539">Nucleus</keyword>
<dbReference type="PROSITE" id="PS51037">
    <property type="entry name" value="YEATS"/>
    <property type="match status" value="1"/>
</dbReference>
<dbReference type="GO" id="GO:0005634">
    <property type="term" value="C:nucleus"/>
    <property type="evidence" value="ECO:0007669"/>
    <property type="project" value="UniProtKB-SubCell"/>
</dbReference>
<dbReference type="GO" id="GO:0031509">
    <property type="term" value="P:subtelomeric heterochromatin formation"/>
    <property type="evidence" value="ECO:0007669"/>
    <property type="project" value="EnsemblFungi"/>
</dbReference>
<dbReference type="GeneID" id="11502987"/>
<dbReference type="FunCoup" id="G8ZMR6">
    <property type="interactions" value="55"/>
</dbReference>
<dbReference type="eggNOG" id="KOG3149">
    <property type="taxonomic scope" value="Eukaryota"/>
</dbReference>
<organism evidence="4 5">
    <name type="scientific">Torulaspora delbrueckii</name>
    <name type="common">Yeast</name>
    <name type="synonym">Candida colliculosa</name>
    <dbReference type="NCBI Taxonomy" id="4950"/>
    <lineage>
        <taxon>Eukaryota</taxon>
        <taxon>Fungi</taxon>
        <taxon>Dikarya</taxon>
        <taxon>Ascomycota</taxon>
        <taxon>Saccharomycotina</taxon>
        <taxon>Saccharomycetes</taxon>
        <taxon>Saccharomycetales</taxon>
        <taxon>Saccharomycetaceae</taxon>
        <taxon>Torulaspora</taxon>
    </lineage>
</organism>
<evidence type="ECO:0000313" key="4">
    <source>
        <dbReference type="EMBL" id="CCE89910.1"/>
    </source>
</evidence>
<dbReference type="Proteomes" id="UP000005627">
    <property type="component" value="Chromosome 1"/>
</dbReference>
<dbReference type="InterPro" id="IPR038704">
    <property type="entry name" value="YEAST_sf"/>
</dbReference>
<dbReference type="RefSeq" id="XP_003679121.1">
    <property type="nucleotide sequence ID" value="XM_003679073.1"/>
</dbReference>
<dbReference type="GO" id="GO:0000781">
    <property type="term" value="C:chromosome, telomeric region"/>
    <property type="evidence" value="ECO:0007669"/>
    <property type="project" value="GOC"/>
</dbReference>
<dbReference type="KEGG" id="tdl:TDEL_0A05780"/>
<dbReference type="OrthoDB" id="1741717at2759"/>